<feature type="compositionally biased region" description="Basic and acidic residues" evidence="1">
    <location>
        <begin position="78"/>
        <end position="89"/>
    </location>
</feature>
<keyword evidence="3" id="KW-1185">Reference proteome</keyword>
<accession>A0A059G2D0</accession>
<reference evidence="2 3" key="1">
    <citation type="journal article" date="2014" name="Antonie Van Leeuwenhoek">
        <title>Hyphomonas beringensis sp. nov. and Hyphomonas chukchiensis sp. nov., isolated from surface seawater of the Bering Sea and Chukchi Sea.</title>
        <authorList>
            <person name="Li C."/>
            <person name="Lai Q."/>
            <person name="Li G."/>
            <person name="Dong C."/>
            <person name="Wang J."/>
            <person name="Liao Y."/>
            <person name="Shao Z."/>
        </authorList>
    </citation>
    <scope>NUCLEOTIDE SEQUENCE [LARGE SCALE GENOMIC DNA]</scope>
    <source>
        <strain evidence="2 3">SCH89</strain>
    </source>
</reference>
<dbReference type="PATRIC" id="fig|1280953.3.peg.3550"/>
<feature type="region of interest" description="Disordered" evidence="1">
    <location>
        <begin position="73"/>
        <end position="117"/>
    </location>
</feature>
<gene>
    <name evidence="2" type="ORF">HOC_17736</name>
</gene>
<organism evidence="2 3">
    <name type="scientific">Hyphomonas oceanitis SCH89</name>
    <dbReference type="NCBI Taxonomy" id="1280953"/>
    <lineage>
        <taxon>Bacteria</taxon>
        <taxon>Pseudomonadati</taxon>
        <taxon>Pseudomonadota</taxon>
        <taxon>Alphaproteobacteria</taxon>
        <taxon>Hyphomonadales</taxon>
        <taxon>Hyphomonadaceae</taxon>
        <taxon>Hyphomonas</taxon>
    </lineage>
</organism>
<dbReference type="OrthoDB" id="7620231at2"/>
<evidence type="ECO:0000256" key="1">
    <source>
        <dbReference type="SAM" id="MobiDB-lite"/>
    </source>
</evidence>
<comment type="caution">
    <text evidence="2">The sequence shown here is derived from an EMBL/GenBank/DDBJ whole genome shotgun (WGS) entry which is preliminary data.</text>
</comment>
<dbReference type="Proteomes" id="UP000024942">
    <property type="component" value="Unassembled WGS sequence"/>
</dbReference>
<sequence>MTNPSAFVTHGIAQAQRALSAVAAMTNAHLNPTTLKRTLAQRARAELARLEIIIRRLLTLMALGLVLPPVPVRTSSGHHPDTERVETKASGRLTGLSPRVLGPDMDRDGLATTARPSGPVQAAPILARLAALQELLAAPEAHAKRLARTLERQRKAGEAAPIALPMPRTHRMPPELGAIATALPELLRDAFKSWETSG</sequence>
<dbReference type="RefSeq" id="WP_035541059.1">
    <property type="nucleotide sequence ID" value="NZ_ARYL01000039.1"/>
</dbReference>
<dbReference type="EMBL" id="ARYL01000039">
    <property type="protein sequence ID" value="KDA01017.1"/>
    <property type="molecule type" value="Genomic_DNA"/>
</dbReference>
<proteinExistence type="predicted"/>
<evidence type="ECO:0000313" key="2">
    <source>
        <dbReference type="EMBL" id="KDA01017.1"/>
    </source>
</evidence>
<evidence type="ECO:0000313" key="3">
    <source>
        <dbReference type="Proteomes" id="UP000024942"/>
    </source>
</evidence>
<dbReference type="AlphaFoldDB" id="A0A059G2D0"/>
<protein>
    <submittedName>
        <fullName evidence="2">Uncharacterized protein</fullName>
    </submittedName>
</protein>
<dbReference type="STRING" id="1280953.HOC_17736"/>
<name>A0A059G2D0_9PROT</name>